<feature type="region of interest" description="Disordered" evidence="1">
    <location>
        <begin position="278"/>
        <end position="297"/>
    </location>
</feature>
<name>A0A8T2PLB5_9TELE</name>
<comment type="caution">
    <text evidence="2">The sequence shown here is derived from an EMBL/GenBank/DDBJ whole genome shotgun (WGS) entry which is preliminary data.</text>
</comment>
<gene>
    <name evidence="2" type="ORF">JZ751_020524</name>
</gene>
<keyword evidence="3" id="KW-1185">Reference proteome</keyword>
<proteinExistence type="predicted"/>
<sequence>MLSLLAKGSAAVSRCSRQAELAQLFVLGRKWSSQMGCSVPAGQSFQLRAGLLLGSQGRDAMCSVQNSAIIFISIYSGEQGKSLERAKEVKRQKSQLKRSLLNIRFPLKNEVPVTFLMSAPVLYWEVSLGAASSCFGDILAPPSSRLARSEGERNKQKQVVHGEPAVVHMAPLRRDHICCHLIRNGGANGFLIGGWIESGPCCGSPGEDTKHACTDQASALLAAVDPAVPTTVERVAALVQALAALLGVAFWAAGQVYAVTLAVARGSSAEHLPILATQHRERESGARATGESRGGRGRVGDALCRSCSLMKAVAD</sequence>
<evidence type="ECO:0000256" key="1">
    <source>
        <dbReference type="SAM" id="MobiDB-lite"/>
    </source>
</evidence>
<dbReference type="Proteomes" id="UP000824540">
    <property type="component" value="Unassembled WGS sequence"/>
</dbReference>
<protein>
    <submittedName>
        <fullName evidence="2">Uncharacterized protein</fullName>
    </submittedName>
</protein>
<dbReference type="AlphaFoldDB" id="A0A8T2PLB5"/>
<reference evidence="2" key="1">
    <citation type="thesis" date="2021" institute="BYU ScholarsArchive" country="Provo, UT, USA">
        <title>Applications of and Algorithms for Genome Assembly and Genomic Analyses with an Emphasis on Marine Teleosts.</title>
        <authorList>
            <person name="Pickett B.D."/>
        </authorList>
    </citation>
    <scope>NUCLEOTIDE SEQUENCE</scope>
    <source>
        <strain evidence="2">HI-2016</strain>
    </source>
</reference>
<dbReference type="EMBL" id="JAFBMS010000005">
    <property type="protein sequence ID" value="KAG9352111.1"/>
    <property type="molecule type" value="Genomic_DNA"/>
</dbReference>
<evidence type="ECO:0000313" key="2">
    <source>
        <dbReference type="EMBL" id="KAG9352111.1"/>
    </source>
</evidence>
<accession>A0A8T2PLB5</accession>
<organism evidence="2 3">
    <name type="scientific">Albula glossodonta</name>
    <name type="common">roundjaw bonefish</name>
    <dbReference type="NCBI Taxonomy" id="121402"/>
    <lineage>
        <taxon>Eukaryota</taxon>
        <taxon>Metazoa</taxon>
        <taxon>Chordata</taxon>
        <taxon>Craniata</taxon>
        <taxon>Vertebrata</taxon>
        <taxon>Euteleostomi</taxon>
        <taxon>Actinopterygii</taxon>
        <taxon>Neopterygii</taxon>
        <taxon>Teleostei</taxon>
        <taxon>Albuliformes</taxon>
        <taxon>Albulidae</taxon>
        <taxon>Albula</taxon>
    </lineage>
</organism>
<evidence type="ECO:0000313" key="3">
    <source>
        <dbReference type="Proteomes" id="UP000824540"/>
    </source>
</evidence>